<dbReference type="Proteomes" id="UP000193224">
    <property type="component" value="Unassembled WGS sequence"/>
</dbReference>
<evidence type="ECO:0000313" key="1">
    <source>
        <dbReference type="EMBL" id="SMC13691.1"/>
    </source>
</evidence>
<reference evidence="1 2" key="1">
    <citation type="submission" date="2017-03" db="EMBL/GenBank/DDBJ databases">
        <authorList>
            <person name="Afonso C.L."/>
            <person name="Miller P.J."/>
            <person name="Scott M.A."/>
            <person name="Spackman E."/>
            <person name="Goraichik I."/>
            <person name="Dimitrov K.M."/>
            <person name="Suarez D.L."/>
            <person name="Swayne D.E."/>
        </authorList>
    </citation>
    <scope>NUCLEOTIDE SEQUENCE [LARGE SCALE GENOMIC DNA]</scope>
    <source>
        <strain evidence="1 2">CECT 7745</strain>
    </source>
</reference>
<evidence type="ECO:0000313" key="2">
    <source>
        <dbReference type="Proteomes" id="UP000193224"/>
    </source>
</evidence>
<organism evidence="1 2">
    <name type="scientific">Roseovarius aestuarii</name>
    <dbReference type="NCBI Taxonomy" id="475083"/>
    <lineage>
        <taxon>Bacteria</taxon>
        <taxon>Pseudomonadati</taxon>
        <taxon>Pseudomonadota</taxon>
        <taxon>Alphaproteobacteria</taxon>
        <taxon>Rhodobacterales</taxon>
        <taxon>Roseobacteraceae</taxon>
        <taxon>Roseovarius</taxon>
    </lineage>
</organism>
<accession>A0A1X7BVK2</accession>
<dbReference type="AlphaFoldDB" id="A0A1X7BVK2"/>
<proteinExistence type="predicted"/>
<name>A0A1X7BVK2_9RHOB</name>
<keyword evidence="2" id="KW-1185">Reference proteome</keyword>
<dbReference type="EMBL" id="FWXB01000015">
    <property type="protein sequence ID" value="SMC13691.1"/>
    <property type="molecule type" value="Genomic_DNA"/>
</dbReference>
<gene>
    <name evidence="1" type="ORF">ROA7745_03548</name>
</gene>
<protein>
    <submittedName>
        <fullName evidence="1">Uncharacterized protein</fullName>
    </submittedName>
</protein>
<sequence length="71" mass="8368">MSFHKTRQIGVRPISGAGKLTVRLWRPLHRPTSSIIGSFMKYLHDCRDAYLQNLNKEINSSPHQMQYDKRR</sequence>